<gene>
    <name evidence="2" type="primary">CycC_1</name>
    <name evidence="2" type="ORF">GWK47_034897</name>
</gene>
<dbReference type="EMBL" id="JACEEZ010003500">
    <property type="protein sequence ID" value="KAG0727315.1"/>
    <property type="molecule type" value="Genomic_DNA"/>
</dbReference>
<comment type="caution">
    <text evidence="2">The sequence shown here is derived from an EMBL/GenBank/DDBJ whole genome shotgun (WGS) entry which is preliminary data.</text>
</comment>
<dbReference type="Gene3D" id="1.10.472.10">
    <property type="entry name" value="Cyclin-like"/>
    <property type="match status" value="1"/>
</dbReference>
<evidence type="ECO:0000313" key="3">
    <source>
        <dbReference type="Proteomes" id="UP000770661"/>
    </source>
</evidence>
<evidence type="ECO:0000256" key="1">
    <source>
        <dbReference type="SAM" id="MobiDB-lite"/>
    </source>
</evidence>
<feature type="region of interest" description="Disordered" evidence="1">
    <location>
        <begin position="1"/>
        <end position="21"/>
    </location>
</feature>
<dbReference type="Proteomes" id="UP000770661">
    <property type="component" value="Unassembled WGS sequence"/>
</dbReference>
<dbReference type="OrthoDB" id="10266018at2759"/>
<dbReference type="AlphaFoldDB" id="A0A8J4YFT0"/>
<evidence type="ECO:0000313" key="2">
    <source>
        <dbReference type="EMBL" id="KAG0727315.1"/>
    </source>
</evidence>
<proteinExistence type="predicted"/>
<name>A0A8J4YFT0_CHIOP</name>
<accession>A0A8J4YFT0</accession>
<keyword evidence="3" id="KW-1185">Reference proteome</keyword>
<organism evidence="2 3">
    <name type="scientific">Chionoecetes opilio</name>
    <name type="common">Atlantic snow crab</name>
    <name type="synonym">Cancer opilio</name>
    <dbReference type="NCBI Taxonomy" id="41210"/>
    <lineage>
        <taxon>Eukaryota</taxon>
        <taxon>Metazoa</taxon>
        <taxon>Ecdysozoa</taxon>
        <taxon>Arthropoda</taxon>
        <taxon>Crustacea</taxon>
        <taxon>Multicrustacea</taxon>
        <taxon>Malacostraca</taxon>
        <taxon>Eumalacostraca</taxon>
        <taxon>Eucarida</taxon>
        <taxon>Decapoda</taxon>
        <taxon>Pleocyemata</taxon>
        <taxon>Brachyura</taxon>
        <taxon>Eubrachyura</taxon>
        <taxon>Majoidea</taxon>
        <taxon>Majidae</taxon>
        <taxon>Chionoecetes</taxon>
    </lineage>
</organism>
<protein>
    <submittedName>
        <fullName evidence="2">Cyclin-C</fullName>
    </submittedName>
</protein>
<sequence>MLSASPPWANTAVTLPPSRGYGKSPASWMPLVQYMQDLGGEGEVLQLAWRIVNDSLRTDVCLLFPPYEIALAPQVSDGGGLTGGDTSPVRPTSWTPGSAGLGRCPAPRHR</sequence>
<dbReference type="SUPFAM" id="SSF47954">
    <property type="entry name" value="Cyclin-like"/>
    <property type="match status" value="1"/>
</dbReference>
<feature type="region of interest" description="Disordered" evidence="1">
    <location>
        <begin position="75"/>
        <end position="110"/>
    </location>
</feature>
<dbReference type="InterPro" id="IPR036915">
    <property type="entry name" value="Cyclin-like_sf"/>
</dbReference>
<reference evidence="2" key="1">
    <citation type="submission" date="2020-07" db="EMBL/GenBank/DDBJ databases">
        <title>The High-quality genome of the commercially important snow crab, Chionoecetes opilio.</title>
        <authorList>
            <person name="Jeong J.-H."/>
            <person name="Ryu S."/>
        </authorList>
    </citation>
    <scope>NUCLEOTIDE SEQUENCE</scope>
    <source>
        <strain evidence="2">MADBK_172401_WGS</strain>
        <tissue evidence="2">Digestive gland</tissue>
    </source>
</reference>